<dbReference type="HAMAP" id="MF_00318">
    <property type="entry name" value="Enolase"/>
    <property type="match status" value="1"/>
</dbReference>
<evidence type="ECO:0000256" key="12">
    <source>
        <dbReference type="HAMAP-Rule" id="MF_00318"/>
    </source>
</evidence>
<dbReference type="FunFam" id="3.20.20.120:FF:000001">
    <property type="entry name" value="Enolase"/>
    <property type="match status" value="1"/>
</dbReference>
<evidence type="ECO:0000256" key="14">
    <source>
        <dbReference type="PIRSR" id="PIRSR001400-2"/>
    </source>
</evidence>
<evidence type="ECO:0000259" key="16">
    <source>
        <dbReference type="SMART" id="SM01192"/>
    </source>
</evidence>
<dbReference type="GO" id="GO:0000287">
    <property type="term" value="F:magnesium ion binding"/>
    <property type="evidence" value="ECO:0007669"/>
    <property type="project" value="UniProtKB-UniRule"/>
</dbReference>
<feature type="binding site" evidence="14">
    <location>
        <position position="182"/>
    </location>
    <ligand>
        <name>substrate</name>
    </ligand>
</feature>
<dbReference type="GO" id="GO:0000015">
    <property type="term" value="C:phosphopyruvate hydratase complex"/>
    <property type="evidence" value="ECO:0007669"/>
    <property type="project" value="InterPro"/>
</dbReference>
<comment type="caution">
    <text evidence="18">The sequence shown here is derived from an EMBL/GenBank/DDBJ whole genome shotgun (WGS) entry which is preliminary data.</text>
</comment>
<keyword evidence="9 12" id="KW-0324">Glycolysis</keyword>
<accession>A0A0R2D773</accession>
<evidence type="ECO:0000256" key="7">
    <source>
        <dbReference type="ARBA" id="ARBA00022723"/>
    </source>
</evidence>
<dbReference type="PIRSF" id="PIRSF001400">
    <property type="entry name" value="Enolase"/>
    <property type="match status" value="1"/>
</dbReference>
<evidence type="ECO:0000256" key="2">
    <source>
        <dbReference type="ARBA" id="ARBA00009604"/>
    </source>
</evidence>
<dbReference type="GO" id="GO:0005576">
    <property type="term" value="C:extracellular region"/>
    <property type="evidence" value="ECO:0007669"/>
    <property type="project" value="UniProtKB-SubCell"/>
</dbReference>
<keyword evidence="10 12" id="KW-0456">Lyase</keyword>
<feature type="domain" description="Enolase C-terminal TIM barrel" evidence="16">
    <location>
        <begin position="157"/>
        <end position="447"/>
    </location>
</feature>
<gene>
    <name evidence="12" type="primary">eno</name>
    <name evidence="18" type="ORF">FC19_GL001322</name>
</gene>
<feature type="binding site" evidence="14">
    <location>
        <position position="173"/>
    </location>
    <ligand>
        <name>substrate</name>
    </ligand>
</feature>
<keyword evidence="7 12" id="KW-0479">Metal-binding</keyword>
<dbReference type="GO" id="GO:0009986">
    <property type="term" value="C:cell surface"/>
    <property type="evidence" value="ECO:0007669"/>
    <property type="project" value="UniProtKB-SubCell"/>
</dbReference>
<dbReference type="PROSITE" id="PS00164">
    <property type="entry name" value="ENOLASE"/>
    <property type="match status" value="1"/>
</dbReference>
<dbReference type="Pfam" id="PF03952">
    <property type="entry name" value="Enolase_N"/>
    <property type="match status" value="1"/>
</dbReference>
<evidence type="ECO:0000256" key="4">
    <source>
        <dbReference type="ARBA" id="ARBA00017068"/>
    </source>
</evidence>
<feature type="binding site" evidence="12">
    <location>
        <position position="387"/>
    </location>
    <ligand>
        <name>(2R)-2-phosphoglycerate</name>
        <dbReference type="ChEBI" id="CHEBI:58289"/>
    </ligand>
</feature>
<feature type="binding site" evidence="14">
    <location>
        <position position="409"/>
    </location>
    <ligand>
        <name>substrate</name>
    </ligand>
</feature>
<dbReference type="AlphaFoldDB" id="A0A0R2D773"/>
<dbReference type="STRING" id="1423725.FC19_GL001322"/>
<dbReference type="SFLD" id="SFLDS00001">
    <property type="entry name" value="Enolase"/>
    <property type="match status" value="1"/>
</dbReference>
<dbReference type="InterPro" id="IPR020810">
    <property type="entry name" value="Enolase_C"/>
</dbReference>
<dbReference type="InterPro" id="IPR036849">
    <property type="entry name" value="Enolase-like_C_sf"/>
</dbReference>
<evidence type="ECO:0000256" key="3">
    <source>
        <dbReference type="ARBA" id="ARBA00012058"/>
    </source>
</evidence>
<dbReference type="Gene3D" id="3.20.20.120">
    <property type="entry name" value="Enolase-like C-terminal domain"/>
    <property type="match status" value="1"/>
</dbReference>
<protein>
    <recommendedName>
        <fullName evidence="4 12">Enolase</fullName>
        <ecNumber evidence="3 12">4.2.1.11</ecNumber>
    </recommendedName>
    <alternativeName>
        <fullName evidence="12">2-phospho-D-glycerate hydro-lyase</fullName>
    </alternativeName>
    <alternativeName>
        <fullName evidence="12">2-phosphoglycerate dehydratase</fullName>
    </alternativeName>
</protein>
<feature type="binding site" evidence="14">
    <location>
        <begin position="385"/>
        <end position="388"/>
    </location>
    <ligand>
        <name>substrate</name>
    </ligand>
</feature>
<evidence type="ECO:0000256" key="13">
    <source>
        <dbReference type="PIRSR" id="PIRSR001400-1"/>
    </source>
</evidence>
<dbReference type="PANTHER" id="PTHR11902">
    <property type="entry name" value="ENOLASE"/>
    <property type="match status" value="1"/>
</dbReference>
<evidence type="ECO:0000256" key="9">
    <source>
        <dbReference type="ARBA" id="ARBA00023152"/>
    </source>
</evidence>
<feature type="binding site" evidence="12">
    <location>
        <position position="181"/>
    </location>
    <ligand>
        <name>(2R)-2-phosphoglycerate</name>
        <dbReference type="ChEBI" id="CHEBI:58289"/>
    </ligand>
</feature>
<evidence type="ECO:0000313" key="19">
    <source>
        <dbReference type="Proteomes" id="UP000051015"/>
    </source>
</evidence>
<dbReference type="PANTHER" id="PTHR11902:SF1">
    <property type="entry name" value="ENOLASE"/>
    <property type="match status" value="1"/>
</dbReference>
<keyword evidence="5 12" id="KW-0963">Cytoplasm</keyword>
<evidence type="ECO:0000256" key="8">
    <source>
        <dbReference type="ARBA" id="ARBA00022842"/>
    </source>
</evidence>
<evidence type="ECO:0000256" key="15">
    <source>
        <dbReference type="PIRSR" id="PIRSR001400-3"/>
    </source>
</evidence>
<reference evidence="18 19" key="1">
    <citation type="journal article" date="2015" name="Genome Announc.">
        <title>Expanding the biotechnology potential of lactobacilli through comparative genomics of 213 strains and associated genera.</title>
        <authorList>
            <person name="Sun Z."/>
            <person name="Harris H.M."/>
            <person name="McCann A."/>
            <person name="Guo C."/>
            <person name="Argimon S."/>
            <person name="Zhang W."/>
            <person name="Yang X."/>
            <person name="Jeffery I.B."/>
            <person name="Cooney J.C."/>
            <person name="Kagawa T.F."/>
            <person name="Liu W."/>
            <person name="Song Y."/>
            <person name="Salvetti E."/>
            <person name="Wrobel A."/>
            <person name="Rasinkangas P."/>
            <person name="Parkhill J."/>
            <person name="Rea M.C."/>
            <person name="O'Sullivan O."/>
            <person name="Ritari J."/>
            <person name="Douillard F.P."/>
            <person name="Paul Ross R."/>
            <person name="Yang R."/>
            <person name="Briner A.E."/>
            <person name="Felis G.E."/>
            <person name="de Vos W.M."/>
            <person name="Barrangou R."/>
            <person name="Klaenhammer T.R."/>
            <person name="Caufield P.W."/>
            <person name="Cui Y."/>
            <person name="Zhang H."/>
            <person name="O'Toole P.W."/>
        </authorList>
    </citation>
    <scope>NUCLEOTIDE SEQUENCE [LARGE SCALE GENOMIC DNA]</scope>
    <source>
        <strain evidence="18 19">DSM 21051</strain>
    </source>
</reference>
<dbReference type="CDD" id="cd03313">
    <property type="entry name" value="enolase"/>
    <property type="match status" value="1"/>
</dbReference>
<sequence length="459" mass="49943">MVEVIKKLNPNKLKGECIMSSITEIYAREVLDSRGNPTVEAEVYTEAGAFGRGIVPSGASTGEHEAVELRDGDKSRFMGKGVTKAVANVNDVIAKEIVGYEVTDQVAIDKAMIALDGTPNKGKLGANAILAVSIAAARAAADELQIPLYNYLGGFNAHVLPTPMMNVINGGAHSDNKVDFQEFMIMPVGASTVKEAIRMGSETFHNLQKLLANAGKVTSVGDEGGFAPDFANNEEPLKFLIEAIEAAGYKPGKDVAIAIDVASSELWDTETNKYKLRWSTGEEFTTEEFVDYLEDLTTKYPIISIEDPIDENNWDDWKVITDRLGKKVQLVGDDFFVTNTQYLEKGIKMGAANSILIKVNQIGTLTETVEAIEMAKEAGYTAIVSHRSGETEDTTIADLVVATNAGQIKTGSMSRTDRIAKYNQLMRIEDQLGKSVAQYKGIQSFYNLSAQARQEIESK</sequence>
<comment type="similarity">
    <text evidence="2 12">Belongs to the enolase family.</text>
</comment>
<feature type="binding site" evidence="12 15">
    <location>
        <position position="306"/>
    </location>
    <ligand>
        <name>Mg(2+)</name>
        <dbReference type="ChEBI" id="CHEBI:18420"/>
    </ligand>
</feature>
<feature type="binding site" evidence="14">
    <location>
        <position position="333"/>
    </location>
    <ligand>
        <name>substrate</name>
    </ligand>
</feature>
<keyword evidence="6 12" id="KW-0964">Secreted</keyword>
<evidence type="ECO:0000256" key="1">
    <source>
        <dbReference type="ARBA" id="ARBA00005031"/>
    </source>
</evidence>
<evidence type="ECO:0000256" key="10">
    <source>
        <dbReference type="ARBA" id="ARBA00023239"/>
    </source>
</evidence>
<comment type="function">
    <text evidence="12">Catalyzes the reversible conversion of 2-phosphoglycerate (2-PG) into phosphoenolpyruvate (PEP). It is essential for the degradation of carbohydrates via glycolysis.</text>
</comment>
<feature type="active site" description="Proton donor" evidence="12 13">
    <location>
        <position position="223"/>
    </location>
</feature>
<feature type="binding site" evidence="12 15">
    <location>
        <position position="260"/>
    </location>
    <ligand>
        <name>Mg(2+)</name>
        <dbReference type="ChEBI" id="CHEBI:18420"/>
    </ligand>
</feature>
<dbReference type="InterPro" id="IPR029017">
    <property type="entry name" value="Enolase-like_N"/>
</dbReference>
<feature type="binding site" evidence="12 15">
    <location>
        <position position="333"/>
    </location>
    <ligand>
        <name>Mg(2+)</name>
        <dbReference type="ChEBI" id="CHEBI:18420"/>
    </ligand>
</feature>
<feature type="binding site" evidence="12">
    <location>
        <position position="388"/>
    </location>
    <ligand>
        <name>(2R)-2-phosphoglycerate</name>
        <dbReference type="ChEBI" id="CHEBI:58289"/>
    </ligand>
</feature>
<dbReference type="SUPFAM" id="SSF54826">
    <property type="entry name" value="Enolase N-terminal domain-like"/>
    <property type="match status" value="1"/>
</dbReference>
<comment type="pathway">
    <text evidence="1 12">Carbohydrate degradation; glycolysis; pyruvate from D-glyceraldehyde 3-phosphate: step 4/5.</text>
</comment>
<dbReference type="PRINTS" id="PR00148">
    <property type="entry name" value="ENOLASE"/>
</dbReference>
<dbReference type="EMBL" id="AYZD01000018">
    <property type="protein sequence ID" value="KRM95843.1"/>
    <property type="molecule type" value="Genomic_DNA"/>
</dbReference>
<dbReference type="EC" id="4.2.1.11" evidence="3 12"/>
<dbReference type="Pfam" id="PF00113">
    <property type="entry name" value="Enolase_C"/>
    <property type="match status" value="1"/>
</dbReference>
<comment type="cofactor">
    <cofactor evidence="12">
        <name>Mg(2+)</name>
        <dbReference type="ChEBI" id="CHEBI:18420"/>
    </cofactor>
    <text evidence="12">Binds a second Mg(2+) ion via substrate during catalysis.</text>
</comment>
<feature type="binding site" evidence="14">
    <location>
        <position position="306"/>
    </location>
    <ligand>
        <name>substrate</name>
    </ligand>
</feature>
<dbReference type="UniPathway" id="UPA00109">
    <property type="reaction ID" value="UER00187"/>
</dbReference>
<dbReference type="PATRIC" id="fig|1423725.3.peg.1361"/>
<comment type="catalytic activity">
    <reaction evidence="11">
        <text>(2R)-2-phosphoglycerate = phosphoenolpyruvate + H2O</text>
        <dbReference type="Rhea" id="RHEA:10164"/>
        <dbReference type="ChEBI" id="CHEBI:15377"/>
        <dbReference type="ChEBI" id="CHEBI:58289"/>
        <dbReference type="ChEBI" id="CHEBI:58702"/>
        <dbReference type="EC" id="4.2.1.11"/>
    </reaction>
    <physiologicalReaction direction="left-to-right" evidence="11">
        <dbReference type="Rhea" id="RHEA:10165"/>
    </physiologicalReaction>
</comment>
<dbReference type="SUPFAM" id="SSF51604">
    <property type="entry name" value="Enolase C-terminal domain-like"/>
    <property type="match status" value="1"/>
</dbReference>
<dbReference type="SFLD" id="SFLDF00002">
    <property type="entry name" value="enolase"/>
    <property type="match status" value="1"/>
</dbReference>
<dbReference type="FunFam" id="3.30.390.10:FF:000001">
    <property type="entry name" value="Enolase"/>
    <property type="match status" value="1"/>
</dbReference>
<dbReference type="Proteomes" id="UP000051015">
    <property type="component" value="Unassembled WGS sequence"/>
</dbReference>
<dbReference type="GO" id="GO:0004634">
    <property type="term" value="F:phosphopyruvate hydratase activity"/>
    <property type="evidence" value="ECO:0007669"/>
    <property type="project" value="UniProtKB-UniRule"/>
</dbReference>
<feature type="binding site" evidence="12">
    <location>
        <position position="358"/>
    </location>
    <ligand>
        <name>(2R)-2-phosphoglycerate</name>
        <dbReference type="ChEBI" id="CHEBI:58289"/>
    </ligand>
</feature>
<keyword evidence="19" id="KW-1185">Reference proteome</keyword>
<feature type="binding site" evidence="12">
    <location>
        <position position="409"/>
    </location>
    <ligand>
        <name>(2R)-2-phosphoglycerate</name>
        <dbReference type="ChEBI" id="CHEBI:58289"/>
    </ligand>
</feature>
<dbReference type="InterPro" id="IPR000941">
    <property type="entry name" value="Enolase"/>
</dbReference>
<comment type="subcellular location">
    <subcellularLocation>
        <location evidence="12">Cytoplasm</location>
    </subcellularLocation>
    <subcellularLocation>
        <location evidence="12">Secreted</location>
    </subcellularLocation>
    <subcellularLocation>
        <location evidence="12">Cell surface</location>
    </subcellularLocation>
    <text evidence="12">Fractions of enolase are present in both the cytoplasm and on the cell surface.</text>
</comment>
<feature type="active site" description="Proton acceptor" evidence="12 13">
    <location>
        <position position="358"/>
    </location>
</feature>
<evidence type="ECO:0000256" key="5">
    <source>
        <dbReference type="ARBA" id="ARBA00022490"/>
    </source>
</evidence>
<evidence type="ECO:0000256" key="11">
    <source>
        <dbReference type="ARBA" id="ARBA00048951"/>
    </source>
</evidence>
<dbReference type="SMART" id="SM01193">
    <property type="entry name" value="Enolase_N"/>
    <property type="match status" value="1"/>
</dbReference>
<name>A0A0R2D773_9LACO</name>
<dbReference type="GO" id="GO:0006096">
    <property type="term" value="P:glycolytic process"/>
    <property type="evidence" value="ECO:0007669"/>
    <property type="project" value="UniProtKB-UniRule"/>
</dbReference>
<dbReference type="InterPro" id="IPR020809">
    <property type="entry name" value="Enolase_CS"/>
</dbReference>
<evidence type="ECO:0000259" key="17">
    <source>
        <dbReference type="SMART" id="SM01193"/>
    </source>
</evidence>
<evidence type="ECO:0000313" key="18">
    <source>
        <dbReference type="EMBL" id="KRM95843.1"/>
    </source>
</evidence>
<proteinExistence type="inferred from homology"/>
<evidence type="ECO:0000256" key="6">
    <source>
        <dbReference type="ARBA" id="ARBA00022525"/>
    </source>
</evidence>
<keyword evidence="8 12" id="KW-0460">Magnesium</keyword>
<dbReference type="SFLD" id="SFLDG00178">
    <property type="entry name" value="enolase"/>
    <property type="match status" value="1"/>
</dbReference>
<organism evidence="18 19">
    <name type="scientific">Liquorilactobacillus aquaticus DSM 21051</name>
    <dbReference type="NCBI Taxonomy" id="1423725"/>
    <lineage>
        <taxon>Bacteria</taxon>
        <taxon>Bacillati</taxon>
        <taxon>Bacillota</taxon>
        <taxon>Bacilli</taxon>
        <taxon>Lactobacillales</taxon>
        <taxon>Lactobacillaceae</taxon>
        <taxon>Liquorilactobacillus</taxon>
    </lineage>
</organism>
<dbReference type="NCBIfam" id="TIGR01060">
    <property type="entry name" value="eno"/>
    <property type="match status" value="1"/>
</dbReference>
<dbReference type="SMART" id="SM01192">
    <property type="entry name" value="Enolase_C"/>
    <property type="match status" value="1"/>
</dbReference>
<comment type="cofactor">
    <cofactor evidence="15">
        <name>Mg(2+)</name>
        <dbReference type="ChEBI" id="CHEBI:18420"/>
    </cofactor>
    <text evidence="15">Mg(2+) is required for catalysis and for stabilizing the dimer.</text>
</comment>
<dbReference type="Gene3D" id="3.30.390.10">
    <property type="entry name" value="Enolase-like, N-terminal domain"/>
    <property type="match status" value="1"/>
</dbReference>
<feature type="domain" description="Enolase N-terminal" evidence="17">
    <location>
        <begin position="22"/>
        <end position="152"/>
    </location>
</feature>
<dbReference type="InterPro" id="IPR020811">
    <property type="entry name" value="Enolase_N"/>
</dbReference>